<organism evidence="3">
    <name type="scientific">mine drainage metagenome</name>
    <dbReference type="NCBI Taxonomy" id="410659"/>
    <lineage>
        <taxon>unclassified sequences</taxon>
        <taxon>metagenomes</taxon>
        <taxon>ecological metagenomes</taxon>
    </lineage>
</organism>
<dbReference type="InterPro" id="IPR027417">
    <property type="entry name" value="P-loop_NTPase"/>
</dbReference>
<sequence length="359" mass="39757">MNMELNRSELVQSSKGRKALDVLRGALRPILSHLDNPNVQEIMINRPEEIWVEESGVMQRVEASLQPLAVEMAIRALASNNDKKLTPIMDARLPDMRVAAVMYPIAIHGHAMSLRKHAAQQISLHEYVANGAFSPLQVAEAQQCYRVGAQRPSEALVQQGGDFLRQFLTWAVEHRHNVLIAGGTSSGKTTLTNALLQAIPANQRVITIEDTAELKVDAPNRVSFEANRDLGVDVRALVRVCLRFRPDRIVVGEIRGGEAYDLVDSLNTGHSGGISTIHADTAESALNRMESLMRMSPEAVNFPQAAMARQIAQTFRFVVQAANLGGQRGPVRVVEIMGFEQDRYQFREIFSRFPAGHPQ</sequence>
<comment type="similarity">
    <text evidence="1">Belongs to the GSP E family.</text>
</comment>
<dbReference type="SUPFAM" id="SSF52540">
    <property type="entry name" value="P-loop containing nucleoside triphosphate hydrolases"/>
    <property type="match status" value="1"/>
</dbReference>
<dbReference type="InterPro" id="IPR001482">
    <property type="entry name" value="T2SS/T4SS_dom"/>
</dbReference>
<dbReference type="InterPro" id="IPR014155">
    <property type="entry name" value="VirB11"/>
</dbReference>
<proteinExistence type="inferred from homology"/>
<dbReference type="Gene3D" id="3.40.50.300">
    <property type="entry name" value="P-loop containing nucleotide triphosphate hydrolases"/>
    <property type="match status" value="1"/>
</dbReference>
<dbReference type="GO" id="GO:0043684">
    <property type="term" value="C:type IV secretion system complex"/>
    <property type="evidence" value="ECO:0007669"/>
    <property type="project" value="InterPro"/>
</dbReference>
<dbReference type="Pfam" id="PF00437">
    <property type="entry name" value="T2SSE"/>
    <property type="match status" value="1"/>
</dbReference>
<comment type="caution">
    <text evidence="3">The sequence shown here is derived from an EMBL/GenBank/DDBJ whole genome shotgun (WGS) entry which is preliminary data.</text>
</comment>
<dbReference type="EMBL" id="CABR01000076">
    <property type="protein sequence ID" value="CBI10241.1"/>
    <property type="molecule type" value="Genomic_DNA"/>
</dbReference>
<dbReference type="InterPro" id="IPR050921">
    <property type="entry name" value="T4SS_GSP_E_ATPase"/>
</dbReference>
<accession>E6QSL9</accession>
<dbReference type="Gene3D" id="3.30.450.90">
    <property type="match status" value="1"/>
</dbReference>
<evidence type="ECO:0000259" key="2">
    <source>
        <dbReference type="Pfam" id="PF00437"/>
    </source>
</evidence>
<evidence type="ECO:0000313" key="3">
    <source>
        <dbReference type="EMBL" id="CBI10241.1"/>
    </source>
</evidence>
<dbReference type="GO" id="GO:0016887">
    <property type="term" value="F:ATP hydrolysis activity"/>
    <property type="evidence" value="ECO:0007669"/>
    <property type="project" value="InterPro"/>
</dbReference>
<dbReference type="NCBIfam" id="TIGR02788">
    <property type="entry name" value="VirB11"/>
    <property type="match status" value="1"/>
</dbReference>
<dbReference type="CDD" id="cd01130">
    <property type="entry name" value="VirB11-like_ATPase"/>
    <property type="match status" value="1"/>
</dbReference>
<reference evidence="3" key="1">
    <citation type="submission" date="2009-10" db="EMBL/GenBank/DDBJ databases">
        <title>Diversity of trophic interactions inside an arsenic-rich microbial ecosystem.</title>
        <authorList>
            <person name="Bertin P.N."/>
            <person name="Heinrich-Salmeron A."/>
            <person name="Pelletier E."/>
            <person name="Goulhen-Chollet F."/>
            <person name="Arsene-Ploetze F."/>
            <person name="Gallien S."/>
            <person name="Calteau A."/>
            <person name="Vallenet D."/>
            <person name="Casiot C."/>
            <person name="Chane-Woon-Ming B."/>
            <person name="Giloteaux L."/>
            <person name="Barakat M."/>
            <person name="Bonnefoy V."/>
            <person name="Bruneel O."/>
            <person name="Chandler M."/>
            <person name="Cleiss J."/>
            <person name="Duran R."/>
            <person name="Elbaz-Poulichet F."/>
            <person name="Fonknechten N."/>
            <person name="Lauga B."/>
            <person name="Mornico D."/>
            <person name="Ortet P."/>
            <person name="Schaeffer C."/>
            <person name="Siguier P."/>
            <person name="Alexander Thil Smith A."/>
            <person name="Van Dorsselaer A."/>
            <person name="Weissenbach J."/>
            <person name="Medigue C."/>
            <person name="Le Paslier D."/>
        </authorList>
    </citation>
    <scope>NUCLEOTIDE SEQUENCE</scope>
</reference>
<feature type="domain" description="Bacterial type II secretion system protein E" evidence="2">
    <location>
        <begin position="31"/>
        <end position="297"/>
    </location>
</feature>
<dbReference type="PANTHER" id="PTHR30486">
    <property type="entry name" value="TWITCHING MOTILITY PROTEIN PILT"/>
    <property type="match status" value="1"/>
</dbReference>
<name>E6QSL9_9ZZZZ</name>
<protein>
    <submittedName>
        <fullName evidence="3">Type II secretion system protein E</fullName>
    </submittedName>
</protein>
<gene>
    <name evidence="3" type="ORF">CARN7_1008</name>
</gene>
<dbReference type="PANTHER" id="PTHR30486:SF6">
    <property type="entry name" value="TYPE IV PILUS RETRACTATION ATPASE PILT"/>
    <property type="match status" value="1"/>
</dbReference>
<evidence type="ECO:0000256" key="1">
    <source>
        <dbReference type="ARBA" id="ARBA00006611"/>
    </source>
</evidence>
<dbReference type="AlphaFoldDB" id="E6QSL9"/>
<dbReference type="GO" id="GO:0044097">
    <property type="term" value="P:secretion by the type IV secretion system"/>
    <property type="evidence" value="ECO:0007669"/>
    <property type="project" value="InterPro"/>
</dbReference>